<dbReference type="SMART" id="SM01340">
    <property type="entry name" value="DNA_mis_repair"/>
    <property type="match status" value="1"/>
</dbReference>
<dbReference type="STRING" id="683960.A0A1E3P5C9"/>
<dbReference type="GO" id="GO:0005524">
    <property type="term" value="F:ATP binding"/>
    <property type="evidence" value="ECO:0007669"/>
    <property type="project" value="InterPro"/>
</dbReference>
<feature type="domain" description="DNA mismatch repair protein S5" evidence="4">
    <location>
        <begin position="227"/>
        <end position="341"/>
    </location>
</feature>
<sequence length="619" mass="71186">MINKIPLESVASITSTSSIFSPVSAIKELIDNSVDANANSISIDLDTKTCGLQYIQLKDNGDGIPKDDRHFLFLNHTTSKISKAEDIFTVNTLGFRGEALYFINQLTFPNGSIEISTKTSIDKLGESWKIGKDGELLNSSLKKISIPNGTIIKIQNIFKKIPVRYKILIKNSKFHKDKIKQLIWQYSLIHPTIKFHLKFINFTPKDRQSSSISSQEIYHSKNPLQSISKHFNQLKFFHNLTIINNWEISIILPKMDTGHHTNLPLKLISINKRLITLSMFKKLNKILNNVYESLKLFKPLVWVIQLTNHNDKIDVNIEPEKNDVLIINELDFLESLENFLLKCVVEGHGLIENVDESGKESDEDEINKEKMVETDNLINKEKEVEAENIDQIEVQNHDNMRDQYVEINKVGINPNHNSLDITNDTIDWSHNMHDNLSSRSNTRTNTIESLPKSDNQEEEEEEEEDEESFKIAKDTTISNPFTLTNLRYNSSNKSSINHLPTPDNSIDEIKNNKPTFKLPNPPKLLQTKTTHPVTQQILQTKRYKLSSFQYLQSFHLKIIPKLDEFILNEDYQINSNNDISSNILNFVKQHESTNFEILIDEAGLLKIKPKELQLTETKN</sequence>
<dbReference type="InterPro" id="IPR014762">
    <property type="entry name" value="DNA_mismatch_repair_CS"/>
</dbReference>
<dbReference type="Proteomes" id="UP000094112">
    <property type="component" value="Unassembled WGS sequence"/>
</dbReference>
<dbReference type="RefSeq" id="XP_019039886.1">
    <property type="nucleotide sequence ID" value="XM_019183141.1"/>
</dbReference>
<protein>
    <recommendedName>
        <fullName evidence="4">DNA mismatch repair protein S5 domain-containing protein</fullName>
    </recommendedName>
</protein>
<evidence type="ECO:0000256" key="1">
    <source>
        <dbReference type="ARBA" id="ARBA00006082"/>
    </source>
</evidence>
<gene>
    <name evidence="5" type="ORF">WICANDRAFT_61246</name>
</gene>
<evidence type="ECO:0000259" key="4">
    <source>
        <dbReference type="SMART" id="SM01340"/>
    </source>
</evidence>
<accession>A0A1E3P5C9</accession>
<dbReference type="SUPFAM" id="SSF54211">
    <property type="entry name" value="Ribosomal protein S5 domain 2-like"/>
    <property type="match status" value="1"/>
</dbReference>
<evidence type="ECO:0000256" key="2">
    <source>
        <dbReference type="ARBA" id="ARBA00022763"/>
    </source>
</evidence>
<evidence type="ECO:0000313" key="6">
    <source>
        <dbReference type="Proteomes" id="UP000094112"/>
    </source>
</evidence>
<dbReference type="GO" id="GO:0032389">
    <property type="term" value="C:MutLalpha complex"/>
    <property type="evidence" value="ECO:0007669"/>
    <property type="project" value="TreeGrafter"/>
</dbReference>
<dbReference type="SUPFAM" id="SSF55874">
    <property type="entry name" value="ATPase domain of HSP90 chaperone/DNA topoisomerase II/histidine kinase"/>
    <property type="match status" value="1"/>
</dbReference>
<feature type="compositionally biased region" description="Acidic residues" evidence="3">
    <location>
        <begin position="456"/>
        <end position="467"/>
    </location>
</feature>
<dbReference type="PROSITE" id="PS00058">
    <property type="entry name" value="DNA_MISMATCH_REPAIR_1"/>
    <property type="match status" value="1"/>
</dbReference>
<evidence type="ECO:0000256" key="3">
    <source>
        <dbReference type="SAM" id="MobiDB-lite"/>
    </source>
</evidence>
<dbReference type="GO" id="GO:0140664">
    <property type="term" value="F:ATP-dependent DNA damage sensor activity"/>
    <property type="evidence" value="ECO:0007669"/>
    <property type="project" value="InterPro"/>
</dbReference>
<dbReference type="Gene3D" id="3.30.230.10">
    <property type="match status" value="1"/>
</dbReference>
<dbReference type="InterPro" id="IPR014721">
    <property type="entry name" value="Ribsml_uS5_D2-typ_fold_subgr"/>
</dbReference>
<dbReference type="PANTHER" id="PTHR10073">
    <property type="entry name" value="DNA MISMATCH REPAIR PROTEIN MLH, PMS, MUTL"/>
    <property type="match status" value="1"/>
</dbReference>
<keyword evidence="6" id="KW-1185">Reference proteome</keyword>
<dbReference type="Pfam" id="PF13589">
    <property type="entry name" value="HATPase_c_3"/>
    <property type="match status" value="1"/>
</dbReference>
<dbReference type="InterPro" id="IPR038973">
    <property type="entry name" value="MutL/Mlh/Pms-like"/>
</dbReference>
<dbReference type="OrthoDB" id="10263226at2759"/>
<dbReference type="GO" id="GO:0061982">
    <property type="term" value="P:meiosis I cell cycle process"/>
    <property type="evidence" value="ECO:0007669"/>
    <property type="project" value="UniProtKB-ARBA"/>
</dbReference>
<dbReference type="EMBL" id="KV454209">
    <property type="protein sequence ID" value="ODQ60679.1"/>
    <property type="molecule type" value="Genomic_DNA"/>
</dbReference>
<dbReference type="InterPro" id="IPR002099">
    <property type="entry name" value="MutL/Mlh/PMS"/>
</dbReference>
<comment type="similarity">
    <text evidence="1">Belongs to the DNA mismatch repair MutL/HexB family.</text>
</comment>
<dbReference type="Pfam" id="PF01119">
    <property type="entry name" value="DNA_mis_repair"/>
    <property type="match status" value="1"/>
</dbReference>
<dbReference type="FunFam" id="3.30.565.10:FF:000017">
    <property type="entry name" value="PMS1 homolog 1, mismatch repair system component"/>
    <property type="match status" value="1"/>
</dbReference>
<feature type="compositionally biased region" description="Polar residues" evidence="3">
    <location>
        <begin position="433"/>
        <end position="448"/>
    </location>
</feature>
<dbReference type="InterPro" id="IPR020568">
    <property type="entry name" value="Ribosomal_Su5_D2-typ_SF"/>
</dbReference>
<dbReference type="GO" id="GO:0016887">
    <property type="term" value="F:ATP hydrolysis activity"/>
    <property type="evidence" value="ECO:0007669"/>
    <property type="project" value="InterPro"/>
</dbReference>
<keyword evidence="2" id="KW-0227">DNA damage</keyword>
<dbReference type="NCBIfam" id="TIGR00585">
    <property type="entry name" value="mutl"/>
    <property type="match status" value="1"/>
</dbReference>
<organism evidence="5 6">
    <name type="scientific">Wickerhamomyces anomalus (strain ATCC 58044 / CBS 1984 / NCYC 433 / NRRL Y-366-8)</name>
    <name type="common">Yeast</name>
    <name type="synonym">Hansenula anomala</name>
    <dbReference type="NCBI Taxonomy" id="683960"/>
    <lineage>
        <taxon>Eukaryota</taxon>
        <taxon>Fungi</taxon>
        <taxon>Dikarya</taxon>
        <taxon>Ascomycota</taxon>
        <taxon>Saccharomycotina</taxon>
        <taxon>Saccharomycetes</taxon>
        <taxon>Phaffomycetales</taxon>
        <taxon>Wickerhamomycetaceae</taxon>
        <taxon>Wickerhamomyces</taxon>
    </lineage>
</organism>
<dbReference type="InterPro" id="IPR036890">
    <property type="entry name" value="HATPase_C_sf"/>
</dbReference>
<dbReference type="AlphaFoldDB" id="A0A1E3P5C9"/>
<name>A0A1E3P5C9_WICAA</name>
<proteinExistence type="inferred from homology"/>
<feature type="region of interest" description="Disordered" evidence="3">
    <location>
        <begin position="433"/>
        <end position="474"/>
    </location>
</feature>
<dbReference type="InterPro" id="IPR013507">
    <property type="entry name" value="DNA_mismatch_S5_2-like"/>
</dbReference>
<reference evidence="5 6" key="1">
    <citation type="journal article" date="2016" name="Proc. Natl. Acad. Sci. U.S.A.">
        <title>Comparative genomics of biotechnologically important yeasts.</title>
        <authorList>
            <person name="Riley R."/>
            <person name="Haridas S."/>
            <person name="Wolfe K.H."/>
            <person name="Lopes M.R."/>
            <person name="Hittinger C.T."/>
            <person name="Goeker M."/>
            <person name="Salamov A.A."/>
            <person name="Wisecaver J.H."/>
            <person name="Long T.M."/>
            <person name="Calvey C.H."/>
            <person name="Aerts A.L."/>
            <person name="Barry K.W."/>
            <person name="Choi C."/>
            <person name="Clum A."/>
            <person name="Coughlan A.Y."/>
            <person name="Deshpande S."/>
            <person name="Douglass A.P."/>
            <person name="Hanson S.J."/>
            <person name="Klenk H.-P."/>
            <person name="LaButti K.M."/>
            <person name="Lapidus A."/>
            <person name="Lindquist E.A."/>
            <person name="Lipzen A.M."/>
            <person name="Meier-Kolthoff J.P."/>
            <person name="Ohm R.A."/>
            <person name="Otillar R.P."/>
            <person name="Pangilinan J.L."/>
            <person name="Peng Y."/>
            <person name="Rokas A."/>
            <person name="Rosa C.A."/>
            <person name="Scheuner C."/>
            <person name="Sibirny A.A."/>
            <person name="Slot J.C."/>
            <person name="Stielow J.B."/>
            <person name="Sun H."/>
            <person name="Kurtzman C.P."/>
            <person name="Blackwell M."/>
            <person name="Grigoriev I.V."/>
            <person name="Jeffries T.W."/>
        </authorList>
    </citation>
    <scope>NUCLEOTIDE SEQUENCE [LARGE SCALE GENOMIC DNA]</scope>
    <source>
        <strain evidence="6">ATCC 58044 / CBS 1984 / NCYC 433 / NRRL Y-366-8</strain>
    </source>
</reference>
<dbReference type="GO" id="GO:0030983">
    <property type="term" value="F:mismatched DNA binding"/>
    <property type="evidence" value="ECO:0007669"/>
    <property type="project" value="InterPro"/>
</dbReference>
<dbReference type="PANTHER" id="PTHR10073:SF44">
    <property type="entry name" value="DNA MISMATCH REPAIR PROTEIN MLH2"/>
    <property type="match status" value="1"/>
</dbReference>
<evidence type="ECO:0000313" key="5">
    <source>
        <dbReference type="EMBL" id="ODQ60679.1"/>
    </source>
</evidence>
<dbReference type="Gene3D" id="3.30.565.10">
    <property type="entry name" value="Histidine kinase-like ATPase, C-terminal domain"/>
    <property type="match status" value="1"/>
</dbReference>
<dbReference type="GO" id="GO:0006298">
    <property type="term" value="P:mismatch repair"/>
    <property type="evidence" value="ECO:0007669"/>
    <property type="project" value="InterPro"/>
</dbReference>
<dbReference type="GeneID" id="30200387"/>